<accession>V6TMP1</accession>
<feature type="transmembrane region" description="Helical" evidence="1">
    <location>
        <begin position="190"/>
        <end position="213"/>
    </location>
</feature>
<feature type="transmembrane region" description="Helical" evidence="1">
    <location>
        <begin position="39"/>
        <end position="59"/>
    </location>
</feature>
<dbReference type="AlphaFoldDB" id="V6TMP1"/>
<dbReference type="VEuPathDB" id="GiardiaDB:GL50581_944"/>
<reference evidence="3" key="1">
    <citation type="submission" date="2012-02" db="EMBL/GenBank/DDBJ databases">
        <title>Genome sequencing of Giardia lamblia Genotypes A2 and B isolates (DH and GS) and comparative analysis with the genomes of Genotypes A1 and E (WB and Pig).</title>
        <authorList>
            <person name="Adam R."/>
            <person name="Dahlstrom E."/>
            <person name="Martens C."/>
            <person name="Bruno D."/>
            <person name="Barbian K."/>
            <person name="Porcella S.F."/>
            <person name="Nash T."/>
        </authorList>
    </citation>
    <scope>NUCLEOTIDE SEQUENCE</scope>
    <source>
        <strain evidence="3">DH</strain>
    </source>
</reference>
<dbReference type="EMBL" id="AHGT01000002">
    <property type="protein sequence ID" value="ESU39617.1"/>
    <property type="molecule type" value="Genomic_DNA"/>
</dbReference>
<feature type="non-terminal residue" evidence="2">
    <location>
        <position position="1"/>
    </location>
</feature>
<reference evidence="2 3" key="2">
    <citation type="journal article" date="2013" name="Genome Biol. Evol.">
        <title>Genome sequencing of Giardia lamblia genotypes A2 and B isolates (DH and GS) and comparative analysis with the genomes of genotypes A1 and E (WB and Pig).</title>
        <authorList>
            <person name="Adam R.D."/>
            <person name="Dahlstrom E.W."/>
            <person name="Martens C.A."/>
            <person name="Bruno D.P."/>
            <person name="Barbian K.D."/>
            <person name="Ricklefs S.M."/>
            <person name="Hernandez M.M."/>
            <person name="Narla N.P."/>
            <person name="Patel R.B."/>
            <person name="Porcella S.F."/>
            <person name="Nash T.E."/>
        </authorList>
    </citation>
    <scope>NUCLEOTIDE SEQUENCE [LARGE SCALE GENOMIC DNA]</scope>
    <source>
        <strain evidence="2 3">DH</strain>
    </source>
</reference>
<protein>
    <submittedName>
        <fullName evidence="2">Uncharacterized protein</fullName>
    </submittedName>
</protein>
<dbReference type="VEuPathDB" id="GiardiaDB:QR46_1893"/>
<keyword evidence="1" id="KW-0472">Membrane</keyword>
<dbReference type="VEuPathDB" id="GiardiaDB:DHA2_37711"/>
<evidence type="ECO:0000313" key="2">
    <source>
        <dbReference type="EMBL" id="ESU39617.1"/>
    </source>
</evidence>
<dbReference type="VEuPathDB" id="GiardiaDB:GL50803_0037711"/>
<comment type="caution">
    <text evidence="2">The sequence shown here is derived from an EMBL/GenBank/DDBJ whole genome shotgun (WGS) entry which is preliminary data.</text>
</comment>
<evidence type="ECO:0000256" key="1">
    <source>
        <dbReference type="SAM" id="Phobius"/>
    </source>
</evidence>
<organism evidence="2 3">
    <name type="scientific">Giardia intestinalis</name>
    <name type="common">Giardia lamblia</name>
    <dbReference type="NCBI Taxonomy" id="5741"/>
    <lineage>
        <taxon>Eukaryota</taxon>
        <taxon>Metamonada</taxon>
        <taxon>Diplomonadida</taxon>
        <taxon>Hexamitidae</taxon>
        <taxon>Giardiinae</taxon>
        <taxon>Giardia</taxon>
    </lineage>
</organism>
<evidence type="ECO:0000313" key="3">
    <source>
        <dbReference type="Proteomes" id="UP000018320"/>
    </source>
</evidence>
<proteinExistence type="predicted"/>
<feature type="transmembrane region" description="Helical" evidence="1">
    <location>
        <begin position="154"/>
        <end position="175"/>
    </location>
</feature>
<sequence>VNFSVTLVLRPAYIFAVVIKNTKKTGGELMNSNIPVSGWMRFGANILTIWIFILCYILVLKRRSESLLASKMRTLIHIYYLFSILSQALFTRTSIIGYFMGKWLQNNATASAVWSQVSQALYTATNRVVPSLMVTIVIVSAIDGLRNTTLCQKAMVVTTIIYTILVTVVSMGTVFCKDFCTDKPEVRRGILYAQETLTSVPYIISIGMILILFRKSQEVAETDFARALIEDDRIDDAATDMNNRKRQLTTIFILRTMAMVILFSWNMAWISLFFDTAEPSWVPYVEAALLVIYETLNATVFIQRGK</sequence>
<feature type="transmembrane region" description="Helical" evidence="1">
    <location>
        <begin position="252"/>
        <end position="274"/>
    </location>
</feature>
<gene>
    <name evidence="2" type="ORF">DHA2_37711</name>
</gene>
<feature type="transmembrane region" description="Helical" evidence="1">
    <location>
        <begin position="79"/>
        <end position="100"/>
    </location>
</feature>
<feature type="transmembrane region" description="Helical" evidence="1">
    <location>
        <begin position="280"/>
        <end position="302"/>
    </location>
</feature>
<name>V6TMP1_GIAIN</name>
<keyword evidence="1" id="KW-0812">Transmembrane</keyword>
<dbReference type="Proteomes" id="UP000018320">
    <property type="component" value="Unassembled WGS sequence"/>
</dbReference>
<keyword evidence="1" id="KW-1133">Transmembrane helix</keyword>
<feature type="transmembrane region" description="Helical" evidence="1">
    <location>
        <begin position="120"/>
        <end position="142"/>
    </location>
</feature>